<proteinExistence type="predicted"/>
<gene>
    <name evidence="2" type="ORF">DL237_15090</name>
</gene>
<evidence type="ECO:0000313" key="3">
    <source>
        <dbReference type="Proteomes" id="UP000265848"/>
    </source>
</evidence>
<keyword evidence="1" id="KW-0732">Signal</keyword>
<name>A0A399IY01_9RHOB</name>
<dbReference type="SUPFAM" id="SSF69318">
    <property type="entry name" value="Integrin alpha N-terminal domain"/>
    <property type="match status" value="1"/>
</dbReference>
<sequence>MALPAQDAPARTAVIVAADFDAPTARYPHGVLGDKIEHGALMLRLSDGRSLRYTLPQSLVFEDTEPRLVDLDADGAPEVIVVESSLTRGARLAVWGAAGRITATPHIGQAFRWLAPVGAADLDGDGAVEIAYVDRPHLARILRIWRYRDATLQEVAQAPDVSNHQIGWRTIAGGIALCPGVAPRMILADGGWSDVLALTLLGTGAITRERLGPYRGPDSLEAARHC</sequence>
<accession>A0A399IY01</accession>
<evidence type="ECO:0000313" key="2">
    <source>
        <dbReference type="EMBL" id="RII37854.1"/>
    </source>
</evidence>
<protein>
    <submittedName>
        <fullName evidence="2">VCBS repeat-containing protein</fullName>
    </submittedName>
</protein>
<dbReference type="EMBL" id="QWJJ01000014">
    <property type="protein sequence ID" value="RII37854.1"/>
    <property type="molecule type" value="Genomic_DNA"/>
</dbReference>
<dbReference type="Pfam" id="PF13517">
    <property type="entry name" value="FG-GAP_3"/>
    <property type="match status" value="1"/>
</dbReference>
<dbReference type="Proteomes" id="UP000265848">
    <property type="component" value="Unassembled WGS sequence"/>
</dbReference>
<dbReference type="InterPro" id="IPR028994">
    <property type="entry name" value="Integrin_alpha_N"/>
</dbReference>
<dbReference type="AlphaFoldDB" id="A0A399IY01"/>
<dbReference type="OrthoDB" id="58662at2"/>
<comment type="caution">
    <text evidence="2">The sequence shown here is derived from an EMBL/GenBank/DDBJ whole genome shotgun (WGS) entry which is preliminary data.</text>
</comment>
<dbReference type="InterPro" id="IPR013517">
    <property type="entry name" value="FG-GAP"/>
</dbReference>
<organism evidence="2 3">
    <name type="scientific">Pseudooceanicola sediminis</name>
    <dbReference type="NCBI Taxonomy" id="2211117"/>
    <lineage>
        <taxon>Bacteria</taxon>
        <taxon>Pseudomonadati</taxon>
        <taxon>Pseudomonadota</taxon>
        <taxon>Alphaproteobacteria</taxon>
        <taxon>Rhodobacterales</taxon>
        <taxon>Paracoccaceae</taxon>
        <taxon>Pseudooceanicola</taxon>
    </lineage>
</organism>
<evidence type="ECO:0000256" key="1">
    <source>
        <dbReference type="ARBA" id="ARBA00022729"/>
    </source>
</evidence>
<reference evidence="2 3" key="1">
    <citation type="submission" date="2018-08" db="EMBL/GenBank/DDBJ databases">
        <title>Pseudooceanicola sediminis CY03 in the family Rhodobacteracea.</title>
        <authorList>
            <person name="Zhang Y.-J."/>
        </authorList>
    </citation>
    <scope>NUCLEOTIDE SEQUENCE [LARGE SCALE GENOMIC DNA]</scope>
    <source>
        <strain evidence="2 3">CY03</strain>
    </source>
</reference>
<keyword evidence="3" id="KW-1185">Reference proteome</keyword>